<evidence type="ECO:0000256" key="3">
    <source>
        <dbReference type="ARBA" id="ARBA00022989"/>
    </source>
</evidence>
<organism evidence="6">
    <name type="scientific">Arcella intermedia</name>
    <dbReference type="NCBI Taxonomy" id="1963864"/>
    <lineage>
        <taxon>Eukaryota</taxon>
        <taxon>Amoebozoa</taxon>
        <taxon>Tubulinea</taxon>
        <taxon>Elardia</taxon>
        <taxon>Arcellinida</taxon>
        <taxon>Sphaerothecina</taxon>
        <taxon>Arcellidae</taxon>
        <taxon>Arcella</taxon>
    </lineage>
</organism>
<proteinExistence type="predicted"/>
<feature type="transmembrane region" description="Helical" evidence="5">
    <location>
        <begin position="149"/>
        <end position="173"/>
    </location>
</feature>
<evidence type="ECO:0000256" key="2">
    <source>
        <dbReference type="ARBA" id="ARBA00022692"/>
    </source>
</evidence>
<dbReference type="GO" id="GO:0020037">
    <property type="term" value="F:heme binding"/>
    <property type="evidence" value="ECO:0007669"/>
    <property type="project" value="TreeGrafter"/>
</dbReference>
<feature type="transmembrane region" description="Helical" evidence="5">
    <location>
        <begin position="262"/>
        <end position="286"/>
    </location>
</feature>
<reference evidence="6" key="1">
    <citation type="journal article" date="2020" name="J. Eukaryot. Microbiol.">
        <title>De novo Sequencing, Assembly and Annotation of the Transcriptome for the Free-Living Testate Amoeba Arcella intermedia.</title>
        <authorList>
            <person name="Ribeiro G.M."/>
            <person name="Porfirio-Sousa A.L."/>
            <person name="Maurer-Alcala X.X."/>
            <person name="Katz L.A."/>
            <person name="Lahr D.J.G."/>
        </authorList>
    </citation>
    <scope>NUCLEOTIDE SEQUENCE</scope>
</reference>
<feature type="transmembrane region" description="Helical" evidence="5">
    <location>
        <begin position="330"/>
        <end position="350"/>
    </location>
</feature>
<protein>
    <recommendedName>
        <fullName evidence="7">Major facilitator superfamily (MFS) profile domain-containing protein</fullName>
    </recommendedName>
</protein>
<dbReference type="GO" id="GO:0097037">
    <property type="term" value="P:heme export"/>
    <property type="evidence" value="ECO:0007669"/>
    <property type="project" value="TreeGrafter"/>
</dbReference>
<feature type="transmembrane region" description="Helical" evidence="5">
    <location>
        <begin position="88"/>
        <end position="110"/>
    </location>
</feature>
<feature type="transmembrane region" description="Helical" evidence="5">
    <location>
        <begin position="211"/>
        <end position="229"/>
    </location>
</feature>
<dbReference type="EMBL" id="GIBP01002464">
    <property type="protein sequence ID" value="NDV31433.1"/>
    <property type="molecule type" value="Transcribed_RNA"/>
</dbReference>
<feature type="transmembrane region" description="Helical" evidence="5">
    <location>
        <begin position="356"/>
        <end position="379"/>
    </location>
</feature>
<dbReference type="InterPro" id="IPR036259">
    <property type="entry name" value="MFS_trans_sf"/>
</dbReference>
<evidence type="ECO:0000256" key="5">
    <source>
        <dbReference type="SAM" id="Phobius"/>
    </source>
</evidence>
<accession>A0A6B2L326</accession>
<dbReference type="InterPro" id="IPR049680">
    <property type="entry name" value="FLVCR1-2_SLC49-like"/>
</dbReference>
<dbReference type="SUPFAM" id="SSF103473">
    <property type="entry name" value="MFS general substrate transporter"/>
    <property type="match status" value="1"/>
</dbReference>
<dbReference type="PANTHER" id="PTHR10924:SF4">
    <property type="entry name" value="GH15861P"/>
    <property type="match status" value="1"/>
</dbReference>
<name>A0A6B2L326_9EUKA</name>
<dbReference type="AlphaFoldDB" id="A0A6B2L326"/>
<evidence type="ECO:0000256" key="1">
    <source>
        <dbReference type="ARBA" id="ARBA00004141"/>
    </source>
</evidence>
<keyword evidence="2 5" id="KW-0812">Transmembrane</keyword>
<dbReference type="Gene3D" id="1.20.1250.20">
    <property type="entry name" value="MFS general substrate transporter like domains"/>
    <property type="match status" value="1"/>
</dbReference>
<sequence>MRKIKRNLIPTPSPDDSVLMMATHTDNLSLGLRGTGSLNSKKMKVFGLRWLMLALYIPLYFICVFMWFSYGKLWIYSTGDFRGGFHIAFSDGILVGLFLLEMVMLALVVLMIKFLDLRKTLCICAALSIISGIFGLVGSSLSLGWANLISIFLVMLSVPFLFVSPSLFISIWFGENERTLASGLIFSIGWHLPIGLSSYFLPSWIQNESKFQLATSSLLIIIGVFNFFFHKEGPMAAPSITALTEKEDILVSLKSLYKYKSFLLHTFTWSIIFAVYYCFCIQAKYLFMDDIVDHSSSISTVSVGITTLSSCIFTIISGIIVDRYKNFKMMIILSAFGSTLSILIIVVFFTDIMNRIYIYTGSAFLGLFSALAFSVGLEFGVELSFPMKEQLSTLIMMMVTKVLCLSLFYAVPKLSTVYSPSIGLFTLGLLLFIAGICSLFIKPEYKRLFFEVRSLNKQKDSSLFSI</sequence>
<dbReference type="PANTHER" id="PTHR10924">
    <property type="entry name" value="MAJOR FACILITATOR SUPERFAMILY PROTEIN-RELATED"/>
    <property type="match status" value="1"/>
</dbReference>
<feature type="transmembrane region" description="Helical" evidence="5">
    <location>
        <begin position="417"/>
        <end position="441"/>
    </location>
</feature>
<feature type="transmembrane region" description="Helical" evidence="5">
    <location>
        <begin position="391"/>
        <end position="411"/>
    </location>
</feature>
<evidence type="ECO:0008006" key="7">
    <source>
        <dbReference type="Google" id="ProtNLM"/>
    </source>
</evidence>
<dbReference type="GO" id="GO:0016020">
    <property type="term" value="C:membrane"/>
    <property type="evidence" value="ECO:0007669"/>
    <property type="project" value="UniProtKB-SubCell"/>
</dbReference>
<dbReference type="GO" id="GO:0015232">
    <property type="term" value="F:heme transmembrane transporter activity"/>
    <property type="evidence" value="ECO:0007669"/>
    <property type="project" value="TreeGrafter"/>
</dbReference>
<comment type="subcellular location">
    <subcellularLocation>
        <location evidence="1">Membrane</location>
        <topology evidence="1">Multi-pass membrane protein</topology>
    </subcellularLocation>
</comment>
<keyword evidence="4 5" id="KW-0472">Membrane</keyword>
<feature type="transmembrane region" description="Helical" evidence="5">
    <location>
        <begin position="122"/>
        <end position="143"/>
    </location>
</feature>
<evidence type="ECO:0000313" key="6">
    <source>
        <dbReference type="EMBL" id="NDV31433.1"/>
    </source>
</evidence>
<feature type="transmembrane region" description="Helical" evidence="5">
    <location>
        <begin position="180"/>
        <end position="205"/>
    </location>
</feature>
<keyword evidence="3 5" id="KW-1133">Transmembrane helix</keyword>
<evidence type="ECO:0000256" key="4">
    <source>
        <dbReference type="ARBA" id="ARBA00023136"/>
    </source>
</evidence>
<feature type="transmembrane region" description="Helical" evidence="5">
    <location>
        <begin position="298"/>
        <end position="321"/>
    </location>
</feature>
<feature type="transmembrane region" description="Helical" evidence="5">
    <location>
        <begin position="50"/>
        <end position="68"/>
    </location>
</feature>